<name>A0ABT2X471_9RHOB</name>
<protein>
    <submittedName>
        <fullName evidence="8">S8 family serine peptidase</fullName>
    </submittedName>
</protein>
<evidence type="ECO:0000259" key="7">
    <source>
        <dbReference type="Pfam" id="PF00082"/>
    </source>
</evidence>
<feature type="active site" description="Charge relay system" evidence="4">
    <location>
        <position position="104"/>
    </location>
</feature>
<dbReference type="Proteomes" id="UP001209535">
    <property type="component" value="Unassembled WGS sequence"/>
</dbReference>
<dbReference type="Gene3D" id="3.40.50.200">
    <property type="entry name" value="Peptidase S8/S53 domain"/>
    <property type="match status" value="1"/>
</dbReference>
<feature type="chain" id="PRO_5047451125" evidence="6">
    <location>
        <begin position="28"/>
        <end position="326"/>
    </location>
</feature>
<dbReference type="SUPFAM" id="SSF52743">
    <property type="entry name" value="Subtilisin-like"/>
    <property type="match status" value="1"/>
</dbReference>
<evidence type="ECO:0000256" key="1">
    <source>
        <dbReference type="ARBA" id="ARBA00022670"/>
    </source>
</evidence>
<evidence type="ECO:0000256" key="2">
    <source>
        <dbReference type="ARBA" id="ARBA00022801"/>
    </source>
</evidence>
<dbReference type="PROSITE" id="PS00138">
    <property type="entry name" value="SUBTILASE_SER"/>
    <property type="match status" value="1"/>
</dbReference>
<dbReference type="InterPro" id="IPR000209">
    <property type="entry name" value="Peptidase_S8/S53_dom"/>
</dbReference>
<keyword evidence="3 4" id="KW-0720">Serine protease</keyword>
<evidence type="ECO:0000313" key="9">
    <source>
        <dbReference type="Proteomes" id="UP001209535"/>
    </source>
</evidence>
<keyword evidence="1 4" id="KW-0645">Protease</keyword>
<keyword evidence="6" id="KW-0732">Signal</keyword>
<dbReference type="RefSeq" id="WP_263336437.1">
    <property type="nucleotide sequence ID" value="NZ_JAOVQO010000010.1"/>
</dbReference>
<comment type="caution">
    <text evidence="8">The sequence shown here is derived from an EMBL/GenBank/DDBJ whole genome shotgun (WGS) entry which is preliminary data.</text>
</comment>
<feature type="region of interest" description="Disordered" evidence="5">
    <location>
        <begin position="34"/>
        <end position="53"/>
    </location>
</feature>
<evidence type="ECO:0000256" key="6">
    <source>
        <dbReference type="SAM" id="SignalP"/>
    </source>
</evidence>
<evidence type="ECO:0000256" key="4">
    <source>
        <dbReference type="PROSITE-ProRule" id="PRU01240"/>
    </source>
</evidence>
<reference evidence="8 9" key="1">
    <citation type="submission" date="2022-10" db="EMBL/GenBank/DDBJ databases">
        <title>Defluviimonas sp. nov., isolated from ocean surface sediments.</title>
        <authorList>
            <person name="He W."/>
            <person name="Wang L."/>
            <person name="Zhang D.-F."/>
        </authorList>
    </citation>
    <scope>NUCLEOTIDE SEQUENCE [LARGE SCALE GENOMIC DNA]</scope>
    <source>
        <strain evidence="8 9">WL0024</strain>
    </source>
</reference>
<feature type="active site" description="Charge relay system" evidence="4">
    <location>
        <position position="263"/>
    </location>
</feature>
<feature type="active site" description="Charge relay system" evidence="4">
    <location>
        <position position="83"/>
    </location>
</feature>
<gene>
    <name evidence="8" type="ORF">OEZ60_12070</name>
</gene>
<dbReference type="PROSITE" id="PS51892">
    <property type="entry name" value="SUBTILASE"/>
    <property type="match status" value="1"/>
</dbReference>
<keyword evidence="9" id="KW-1185">Reference proteome</keyword>
<dbReference type="EMBL" id="JAOVQO010000010">
    <property type="protein sequence ID" value="MCU9848742.1"/>
    <property type="molecule type" value="Genomic_DNA"/>
</dbReference>
<proteinExistence type="inferred from homology"/>
<organism evidence="8 9">
    <name type="scientific">Albidovulum salinarum</name>
    <dbReference type="NCBI Taxonomy" id="2984153"/>
    <lineage>
        <taxon>Bacteria</taxon>
        <taxon>Pseudomonadati</taxon>
        <taxon>Pseudomonadota</taxon>
        <taxon>Alphaproteobacteria</taxon>
        <taxon>Rhodobacterales</taxon>
        <taxon>Paracoccaceae</taxon>
        <taxon>Albidovulum</taxon>
    </lineage>
</organism>
<evidence type="ECO:0000256" key="3">
    <source>
        <dbReference type="ARBA" id="ARBA00022825"/>
    </source>
</evidence>
<feature type="signal peptide" evidence="6">
    <location>
        <begin position="1"/>
        <end position="27"/>
    </location>
</feature>
<evidence type="ECO:0000313" key="8">
    <source>
        <dbReference type="EMBL" id="MCU9848742.1"/>
    </source>
</evidence>
<accession>A0ABT2X471</accession>
<comment type="similarity">
    <text evidence="4">Belongs to the peptidase S8 family.</text>
</comment>
<keyword evidence="2 4" id="KW-0378">Hydrolase</keyword>
<dbReference type="InterPro" id="IPR023828">
    <property type="entry name" value="Peptidase_S8_Ser-AS"/>
</dbReference>
<feature type="domain" description="Peptidase S8/S53" evidence="7">
    <location>
        <begin position="128"/>
        <end position="299"/>
    </location>
</feature>
<sequence length="326" mass="34068">MRFNGTLLSFVAASLIAVTAPINPATADEPDLFLHARGDRGKPGGNDGGTPSAPTYYSWMSPEVQAAWDAGFLGQDVSITVVDDFNSRSKGFGNLGDGISRKRHGEWTLKQAGMIAPEALTFADEFTVESAVTLRSGMNVINASYGFQELASLYSTGWENAYPQEKSIIDAARNGTAVISKSAGNNGLPIGSVLADGSQDFLSLGLVGTQSAIFVGATDWNGTVSAPALLASYSNYPGANTTIQNQFLVVGVDSSTTGLAGTSFAAPIISGYAAVLSSKFKSASETQIANQLLSTARQDTLLFYDPQFHGRGEASITRALAPASIQ</sequence>
<dbReference type="InterPro" id="IPR036852">
    <property type="entry name" value="Peptidase_S8/S53_dom_sf"/>
</dbReference>
<evidence type="ECO:0000256" key="5">
    <source>
        <dbReference type="SAM" id="MobiDB-lite"/>
    </source>
</evidence>
<dbReference type="Pfam" id="PF00082">
    <property type="entry name" value="Peptidase_S8"/>
    <property type="match status" value="1"/>
</dbReference>